<accession>A0A0E3DLK0</accession>
<dbReference type="SUPFAM" id="SSF56731">
    <property type="entry name" value="DNA primase core"/>
    <property type="match status" value="1"/>
</dbReference>
<name>A0A0E3DLK0_9CAUD</name>
<dbReference type="InterPro" id="IPR034154">
    <property type="entry name" value="TOPRIM_DnaG/twinkle"/>
</dbReference>
<dbReference type="Proteomes" id="UP000033320">
    <property type="component" value="Genome"/>
</dbReference>
<dbReference type="RefSeq" id="YP_009150229.1">
    <property type="nucleotide sequence ID" value="NC_027361.1"/>
</dbReference>
<evidence type="ECO:0000313" key="1">
    <source>
        <dbReference type="EMBL" id="AII29249.1"/>
    </source>
</evidence>
<organism evidence="1 2">
    <name type="scientific">Propionibacterium phage PHL085N00</name>
    <dbReference type="NCBI Taxonomy" id="1500812"/>
    <lineage>
        <taxon>Viruses</taxon>
        <taxon>Duplodnaviria</taxon>
        <taxon>Heunggongvirae</taxon>
        <taxon>Uroviricota</taxon>
        <taxon>Caudoviricetes</taxon>
        <taxon>Pahexavirus</taxon>
        <taxon>Pahexavirus PHL037M02</taxon>
    </lineage>
</organism>
<dbReference type="GeneID" id="24724000"/>
<sequence length="241" mass="27274">MSEAASPNYNNNSKKETRMYDSIRPYNIAERRRIQKASALYETHLENILDLLSARGISEETARYHHLGYIDNDPIPGHEDYNQCITIPYMYPVWGRPAEIRKMRFRCSLPHDCKEHNHPKYLTPAGDTGSIYNMAAMANPAAEMHICEGEFDSMILEQCGWSAVAIPGATSWQNFWTKFFEGYDHVYIWSDPDPAGDKMAQTLQTALPQAVHVPLTLGDVTDTYLQAGKTGLTQALNTVLQ</sequence>
<dbReference type="EMBL" id="KJ578772">
    <property type="protein sequence ID" value="AII29249.1"/>
    <property type="molecule type" value="Genomic_DNA"/>
</dbReference>
<dbReference type="KEGG" id="vg:24724000"/>
<evidence type="ECO:0000313" key="2">
    <source>
        <dbReference type="Proteomes" id="UP000033320"/>
    </source>
</evidence>
<protein>
    <submittedName>
        <fullName evidence="1">Putative DNA primase</fullName>
    </submittedName>
</protein>
<dbReference type="CDD" id="cd01029">
    <property type="entry name" value="TOPRIM_primases"/>
    <property type="match status" value="1"/>
</dbReference>
<proteinExistence type="predicted"/>
<gene>
    <name evidence="1" type="ORF">PHL085N00_30</name>
</gene>
<reference evidence="1 2" key="1">
    <citation type="journal article" date="2015" name="ISME J.">
        <title>The diversity and host interactions of Propionibacterium acnes bacteriophages on human skin.</title>
        <authorList>
            <person name="Liu J."/>
            <person name="Yan R."/>
            <person name="Zhong Q."/>
            <person name="Ngo S."/>
            <person name="Bangayan N.J."/>
            <person name="Nguyen L."/>
            <person name="Lui T."/>
            <person name="Liu M."/>
            <person name="Erfe M.C."/>
            <person name="Craft N."/>
            <person name="Tomida S."/>
            <person name="Li H."/>
        </authorList>
    </citation>
    <scope>NUCLEOTIDE SEQUENCE [LARGE SCALE GENOMIC DNA]</scope>
    <source>
        <strain evidence="1">PHL085N00</strain>
    </source>
</reference>
<dbReference type="Pfam" id="PF13155">
    <property type="entry name" value="Toprim_2"/>
    <property type="match status" value="1"/>
</dbReference>
<dbReference type="Gene3D" id="3.40.1360.10">
    <property type="match status" value="1"/>
</dbReference>